<sequence>MCPKAEDEVKAQALFVVWAFTVLCLVSYTAAFSHGASLSACTDMRPKHIRAHLQNPHNNYITLHTNMSVFFPGDKIPVTVRSTRDFMGFMLQARRVSNDQIAGTFVYIPPGSKLLACFEDGDTVTHSDKSLKRNLSFVWKAPDQPIGDIRFFLSVVQSYFVYWARIESSTVYHQTPNRTTADRRVTFSAIKPTLFQQPPNLKGGSITGSSSYTILTQFANVSSTSMAQIAATLILEPGDGRQQMSELPGKQNLLSESLADSVTSHAISQNGERQPNGNGTDGELMLESSLQFQDLGFMTRDYSSVLSRYNRTENASSIPKSSLCSTCTEGIEVASESSNWGVWNLVLPITASPLIQLWDPLLLSEVGTTSKYLGGEKDSDASRSLSAASWQMVKENPVTQKGPANFLPQAELTAHSQEKEDQEADPLLKVTRTITKDGAPGDGGAKPGQRPQLVAAQLGVLLGCSVVLGMVLAIGLRCIHSQYCHKRTEVSFSEPENNVIALRESGEMMHFRKIRENSFVLVQAEYNWINPANSGKKAVI</sequence>
<name>A0ACB8E874_9SAUR</name>
<gene>
    <name evidence="1" type="ORF">K3G42_017225</name>
</gene>
<dbReference type="EMBL" id="CM037623">
    <property type="protein sequence ID" value="KAH7988471.1"/>
    <property type="molecule type" value="Genomic_DNA"/>
</dbReference>
<dbReference type="Proteomes" id="UP000827872">
    <property type="component" value="Linkage Group LG10"/>
</dbReference>
<comment type="caution">
    <text evidence="1">The sequence shown here is derived from an EMBL/GenBank/DDBJ whole genome shotgun (WGS) entry which is preliminary data.</text>
</comment>
<protein>
    <submittedName>
        <fullName evidence="1">Uncharacterized protein</fullName>
    </submittedName>
</protein>
<organism evidence="1 2">
    <name type="scientific">Sphaerodactylus townsendi</name>
    <dbReference type="NCBI Taxonomy" id="933632"/>
    <lineage>
        <taxon>Eukaryota</taxon>
        <taxon>Metazoa</taxon>
        <taxon>Chordata</taxon>
        <taxon>Craniata</taxon>
        <taxon>Vertebrata</taxon>
        <taxon>Euteleostomi</taxon>
        <taxon>Lepidosauria</taxon>
        <taxon>Squamata</taxon>
        <taxon>Bifurcata</taxon>
        <taxon>Gekkota</taxon>
        <taxon>Sphaerodactylidae</taxon>
        <taxon>Sphaerodactylus</taxon>
    </lineage>
</organism>
<evidence type="ECO:0000313" key="2">
    <source>
        <dbReference type="Proteomes" id="UP000827872"/>
    </source>
</evidence>
<proteinExistence type="predicted"/>
<keyword evidence="2" id="KW-1185">Reference proteome</keyword>
<evidence type="ECO:0000313" key="1">
    <source>
        <dbReference type="EMBL" id="KAH7988471.1"/>
    </source>
</evidence>
<reference evidence="1" key="1">
    <citation type="submission" date="2021-08" db="EMBL/GenBank/DDBJ databases">
        <title>The first chromosome-level gecko genome reveals the dynamic sex chromosomes of Neotropical dwarf geckos (Sphaerodactylidae: Sphaerodactylus).</title>
        <authorList>
            <person name="Pinto B.J."/>
            <person name="Keating S.E."/>
            <person name="Gamble T."/>
        </authorList>
    </citation>
    <scope>NUCLEOTIDE SEQUENCE</scope>
    <source>
        <strain evidence="1">TG3544</strain>
    </source>
</reference>
<accession>A0ACB8E874</accession>